<feature type="coiled-coil region" evidence="1">
    <location>
        <begin position="206"/>
        <end position="233"/>
    </location>
</feature>
<sequence length="233" mass="26281">MIGNEMKKKIEYCSIIILLITLFYFVFEGVGGGFFGNGSDGNEKLQSGLSRNTVSREEDSIFESGNFLDFSRSGEPESVAGTNGETNVGSENGAAVAGSGLSLEEKEIIRKEVIQKIKPLADRFPNNSLIPRELTKEQEQEEKRKKDEEKMDEVRGALLEGREVAKNDMEFYLDSKIKRSNDMTEILEYSIKFFKDAGRNYPDSSMKIIEDRLHSLRESKDELLNARKNLGSQ</sequence>
<accession>M6JRW6</accession>
<organism evidence="4 5">
    <name type="scientific">Leptospira santarosai serovar Arenal str. MAVJ 401</name>
    <dbReference type="NCBI Taxonomy" id="1049976"/>
    <lineage>
        <taxon>Bacteria</taxon>
        <taxon>Pseudomonadati</taxon>
        <taxon>Spirochaetota</taxon>
        <taxon>Spirochaetia</taxon>
        <taxon>Leptospirales</taxon>
        <taxon>Leptospiraceae</taxon>
        <taxon>Leptospira</taxon>
    </lineage>
</organism>
<dbReference type="NCBIfam" id="NF047523">
    <property type="entry name" value="LIC_20245_fam"/>
    <property type="match status" value="1"/>
</dbReference>
<feature type="compositionally biased region" description="Polar residues" evidence="2">
    <location>
        <begin position="80"/>
        <end position="90"/>
    </location>
</feature>
<dbReference type="AlphaFoldDB" id="M6JRW6"/>
<evidence type="ECO:0000256" key="2">
    <source>
        <dbReference type="SAM" id="MobiDB-lite"/>
    </source>
</evidence>
<evidence type="ECO:0000256" key="3">
    <source>
        <dbReference type="SAM" id="Phobius"/>
    </source>
</evidence>
<name>M6JRW6_9LEPT</name>
<proteinExistence type="predicted"/>
<evidence type="ECO:0000313" key="4">
    <source>
        <dbReference type="EMBL" id="EMN22300.1"/>
    </source>
</evidence>
<feature type="compositionally biased region" description="Basic and acidic residues" evidence="2">
    <location>
        <begin position="133"/>
        <end position="152"/>
    </location>
</feature>
<keyword evidence="3" id="KW-0472">Membrane</keyword>
<keyword evidence="3" id="KW-1133">Transmembrane helix</keyword>
<gene>
    <name evidence="4" type="ORF">LEP1GSC063_0135</name>
</gene>
<dbReference type="Proteomes" id="UP000012106">
    <property type="component" value="Unassembled WGS sequence"/>
</dbReference>
<protein>
    <submittedName>
        <fullName evidence="4">Uncharacterized protein</fullName>
    </submittedName>
</protein>
<feature type="region of interest" description="Disordered" evidence="2">
    <location>
        <begin position="66"/>
        <end position="93"/>
    </location>
</feature>
<feature type="region of interest" description="Disordered" evidence="2">
    <location>
        <begin position="128"/>
        <end position="152"/>
    </location>
</feature>
<reference evidence="4 5" key="1">
    <citation type="submission" date="2013-01" db="EMBL/GenBank/DDBJ databases">
        <authorList>
            <person name="Harkins D.M."/>
            <person name="Durkin A.S."/>
            <person name="Brinkac L.M."/>
            <person name="Haft D.H."/>
            <person name="Selengut J.D."/>
            <person name="Sanka R."/>
            <person name="DePew J."/>
            <person name="Purushe J."/>
            <person name="Hartskeerl R.A."/>
            <person name="Ahmed A."/>
            <person name="van der Linden H."/>
            <person name="Goris M.G.A."/>
            <person name="Vinetz J.M."/>
            <person name="Sutton G.G."/>
            <person name="Nierman W.C."/>
            <person name="Fouts D.E."/>
        </authorList>
    </citation>
    <scope>NUCLEOTIDE SEQUENCE [LARGE SCALE GENOMIC DNA]</scope>
    <source>
        <strain evidence="4 5">MAVJ 401</strain>
    </source>
</reference>
<dbReference type="EMBL" id="AHMU02000035">
    <property type="protein sequence ID" value="EMN22300.1"/>
    <property type="molecule type" value="Genomic_DNA"/>
</dbReference>
<evidence type="ECO:0000313" key="5">
    <source>
        <dbReference type="Proteomes" id="UP000012106"/>
    </source>
</evidence>
<feature type="transmembrane region" description="Helical" evidence="3">
    <location>
        <begin position="12"/>
        <end position="35"/>
    </location>
</feature>
<comment type="caution">
    <text evidence="4">The sequence shown here is derived from an EMBL/GenBank/DDBJ whole genome shotgun (WGS) entry which is preliminary data.</text>
</comment>
<keyword evidence="1" id="KW-0175">Coiled coil</keyword>
<keyword evidence="3" id="KW-0812">Transmembrane</keyword>
<dbReference type="NCBIfam" id="NF047552">
    <property type="entry name" value="LIC_20245_11074_fam"/>
    <property type="match status" value="1"/>
</dbReference>
<evidence type="ECO:0000256" key="1">
    <source>
        <dbReference type="SAM" id="Coils"/>
    </source>
</evidence>